<dbReference type="Proteomes" id="UP000029995">
    <property type="component" value="Unassembled WGS sequence"/>
</dbReference>
<dbReference type="EMBL" id="JANX01000114">
    <property type="protein sequence ID" value="KGM34167.1"/>
    <property type="molecule type" value="Genomic_DNA"/>
</dbReference>
<evidence type="ECO:0000313" key="2">
    <source>
        <dbReference type="Proteomes" id="UP000029995"/>
    </source>
</evidence>
<sequence length="119" mass="12452">MPRSAAAGTAMPAAAQACDAGGRWSAIRSNGASVDLDLVQHGRSLDGTAYEPDIGNGTVRGSLRGKEIVFDIRWANGGVGAYSGRVGGNGHIRHGFTYDRRSPDSRASWYNTPALDCGD</sequence>
<reference evidence="1 2" key="1">
    <citation type="submission" date="2014-01" db="EMBL/GenBank/DDBJ databases">
        <title>Genome sequence determination for a cystic fibrosis isolate, Inquilinus limosus.</title>
        <authorList>
            <person name="Pino M."/>
            <person name="Di Conza J."/>
            <person name="Gutkind G."/>
        </authorList>
    </citation>
    <scope>NUCLEOTIDE SEQUENCE [LARGE SCALE GENOMIC DNA]</scope>
    <source>
        <strain evidence="1 2">MP06</strain>
    </source>
</reference>
<gene>
    <name evidence="1" type="ORF">P409_11710</name>
</gene>
<name>A0A0A0DB01_9PROT</name>
<dbReference type="PROSITE" id="PS51257">
    <property type="entry name" value="PROKAR_LIPOPROTEIN"/>
    <property type="match status" value="1"/>
</dbReference>
<evidence type="ECO:0000313" key="1">
    <source>
        <dbReference type="EMBL" id="KGM34167.1"/>
    </source>
</evidence>
<protein>
    <submittedName>
        <fullName evidence="1">Uncharacterized protein</fullName>
    </submittedName>
</protein>
<comment type="caution">
    <text evidence="1">The sequence shown here is derived from an EMBL/GenBank/DDBJ whole genome shotgun (WGS) entry which is preliminary data.</text>
</comment>
<accession>A0A0A0DB01</accession>
<dbReference type="AlphaFoldDB" id="A0A0A0DB01"/>
<organism evidence="1 2">
    <name type="scientific">Inquilinus limosus MP06</name>
    <dbReference type="NCBI Taxonomy" id="1398085"/>
    <lineage>
        <taxon>Bacteria</taxon>
        <taxon>Pseudomonadati</taxon>
        <taxon>Pseudomonadota</taxon>
        <taxon>Alphaproteobacteria</taxon>
        <taxon>Rhodospirillales</taxon>
        <taxon>Rhodospirillaceae</taxon>
        <taxon>Inquilinus</taxon>
    </lineage>
</organism>
<proteinExistence type="predicted"/>
<dbReference type="RefSeq" id="WP_034835965.1">
    <property type="nucleotide sequence ID" value="NZ_JANX01000114.1"/>
</dbReference>